<accession>A0AAP0MSA9</accession>
<dbReference type="Proteomes" id="UP001428341">
    <property type="component" value="Unassembled WGS sequence"/>
</dbReference>
<protein>
    <recommendedName>
        <fullName evidence="1">F-box associated beta-propeller type 1 domain-containing protein</fullName>
    </recommendedName>
</protein>
<dbReference type="AlphaFoldDB" id="A0AAP0MSA9"/>
<comment type="caution">
    <text evidence="2">The sequence shown here is derived from an EMBL/GenBank/DDBJ whole genome shotgun (WGS) entry which is preliminary data.</text>
</comment>
<dbReference type="EMBL" id="JBCGBO010000002">
    <property type="protein sequence ID" value="KAK9221060.1"/>
    <property type="molecule type" value="Genomic_DNA"/>
</dbReference>
<organism evidence="2 3">
    <name type="scientific">Citrus x changshan-huyou</name>
    <dbReference type="NCBI Taxonomy" id="2935761"/>
    <lineage>
        <taxon>Eukaryota</taxon>
        <taxon>Viridiplantae</taxon>
        <taxon>Streptophyta</taxon>
        <taxon>Embryophyta</taxon>
        <taxon>Tracheophyta</taxon>
        <taxon>Spermatophyta</taxon>
        <taxon>Magnoliopsida</taxon>
        <taxon>eudicotyledons</taxon>
        <taxon>Gunneridae</taxon>
        <taxon>Pentapetalae</taxon>
        <taxon>rosids</taxon>
        <taxon>malvids</taxon>
        <taxon>Sapindales</taxon>
        <taxon>Rutaceae</taxon>
        <taxon>Aurantioideae</taxon>
        <taxon>Citrus</taxon>
    </lineage>
</organism>
<dbReference type="NCBIfam" id="TIGR01640">
    <property type="entry name" value="F_box_assoc_1"/>
    <property type="match status" value="1"/>
</dbReference>
<gene>
    <name evidence="2" type="ORF">WN944_009484</name>
</gene>
<dbReference type="Pfam" id="PF07734">
    <property type="entry name" value="FBA_1"/>
    <property type="match status" value="1"/>
</dbReference>
<evidence type="ECO:0000259" key="1">
    <source>
        <dbReference type="Pfam" id="PF07734"/>
    </source>
</evidence>
<dbReference type="InterPro" id="IPR006527">
    <property type="entry name" value="F-box-assoc_dom_typ1"/>
</dbReference>
<keyword evidence="3" id="KW-1185">Reference proteome</keyword>
<feature type="domain" description="F-box associated beta-propeller type 1" evidence="1">
    <location>
        <begin position="20"/>
        <end position="133"/>
    </location>
</feature>
<sequence>MALITTPRKDPYLEVLIRGSCIGLLCLSTLDETGGEPLFIYNCSTREFTRIPSYEPLDNGRCRSSSTLGIGYAQSIDDLKVFGVSRCDEDRLECVHVFSLRNNTWKTFEPNWDDFLACDWAIPLNGTIHFGFVSSRTRLRWLLHLILRKTSSDSYTYLMWIPIFIP</sequence>
<name>A0AAP0MSA9_9ROSI</name>
<proteinExistence type="predicted"/>
<reference evidence="2 3" key="1">
    <citation type="submission" date="2024-05" db="EMBL/GenBank/DDBJ databases">
        <title>Haplotype-resolved chromosome-level genome assembly of Huyou (Citrus changshanensis).</title>
        <authorList>
            <person name="Miao C."/>
            <person name="Chen W."/>
            <person name="Wu Y."/>
            <person name="Wang L."/>
            <person name="Zhao S."/>
            <person name="Grierson D."/>
            <person name="Xu C."/>
            <person name="Chen K."/>
        </authorList>
    </citation>
    <scope>NUCLEOTIDE SEQUENCE [LARGE SCALE GENOMIC DNA]</scope>
    <source>
        <strain evidence="2">01-14</strain>
        <tissue evidence="2">Leaf</tissue>
    </source>
</reference>
<dbReference type="InterPro" id="IPR017451">
    <property type="entry name" value="F-box-assoc_interact_dom"/>
</dbReference>
<evidence type="ECO:0000313" key="2">
    <source>
        <dbReference type="EMBL" id="KAK9221060.1"/>
    </source>
</evidence>
<evidence type="ECO:0000313" key="3">
    <source>
        <dbReference type="Proteomes" id="UP001428341"/>
    </source>
</evidence>